<evidence type="ECO:0000313" key="3">
    <source>
        <dbReference type="Proteomes" id="UP001297600"/>
    </source>
</evidence>
<protein>
    <submittedName>
        <fullName evidence="2">Uncharacterized protein</fullName>
    </submittedName>
</protein>
<keyword evidence="1" id="KW-1133">Transmembrane helix</keyword>
<reference evidence="2 3" key="1">
    <citation type="submission" date="2022-02" db="EMBL/GenBank/DDBJ databases">
        <title>Mesosutterella porci, a novel member of the family Sutterellaceae from pig feces.</title>
        <authorList>
            <person name="Wylensek D."/>
            <person name="Clavel T."/>
        </authorList>
    </citation>
    <scope>NUCLEOTIDE SEQUENCE [LARGE SCALE GENOMIC DNA]</scope>
    <source>
        <strain evidence="3">oilRF-744-wt-GAM-9</strain>
    </source>
</reference>
<sequence length="158" mass="17210">MNENDPLAPYIRSLAPGRLRLRHPALRGEKAASGLETFLRGMDGVIAADVNRRVGSLLLLWDPEKLDLGTLRSLAQAALPALPSEPVPRRASSGLSPFHASASVNRMVNRGMAVSYAAVLLSILPGMRGRMVALHVGSGVFFTALLLWHMIRYRKTVF</sequence>
<dbReference type="EMBL" id="JAKNCT010000001">
    <property type="protein sequence ID" value="MCG5030127.1"/>
    <property type="molecule type" value="Genomic_DNA"/>
</dbReference>
<dbReference type="RefSeq" id="WP_237977779.1">
    <property type="nucleotide sequence ID" value="NZ_JAKNCT010000001.1"/>
</dbReference>
<proteinExistence type="predicted"/>
<name>A0ABS9MP20_9BURK</name>
<accession>A0ABS9MP20</accession>
<keyword evidence="1" id="KW-0472">Membrane</keyword>
<dbReference type="Proteomes" id="UP001297600">
    <property type="component" value="Unassembled WGS sequence"/>
</dbReference>
<gene>
    <name evidence="2" type="ORF">MAF45_01480</name>
</gene>
<organism evidence="2 3">
    <name type="scientific">Mesosutterella porci</name>
    <dbReference type="NCBI Taxonomy" id="2915351"/>
    <lineage>
        <taxon>Bacteria</taxon>
        <taxon>Pseudomonadati</taxon>
        <taxon>Pseudomonadota</taxon>
        <taxon>Betaproteobacteria</taxon>
        <taxon>Burkholderiales</taxon>
        <taxon>Sutterellaceae</taxon>
        <taxon>Mesosutterella</taxon>
    </lineage>
</organism>
<keyword evidence="1" id="KW-0812">Transmembrane</keyword>
<evidence type="ECO:0000313" key="2">
    <source>
        <dbReference type="EMBL" id="MCG5030127.1"/>
    </source>
</evidence>
<comment type="caution">
    <text evidence="2">The sequence shown here is derived from an EMBL/GenBank/DDBJ whole genome shotgun (WGS) entry which is preliminary data.</text>
</comment>
<feature type="transmembrane region" description="Helical" evidence="1">
    <location>
        <begin position="132"/>
        <end position="151"/>
    </location>
</feature>
<evidence type="ECO:0000256" key="1">
    <source>
        <dbReference type="SAM" id="Phobius"/>
    </source>
</evidence>
<keyword evidence="3" id="KW-1185">Reference proteome</keyword>